<dbReference type="OrthoDB" id="10250282at2759"/>
<feature type="domain" description="BRX" evidence="5">
    <location>
        <begin position="220"/>
        <end position="275"/>
    </location>
</feature>
<dbReference type="Pfam" id="PF13713">
    <property type="entry name" value="BRX_N"/>
    <property type="match status" value="1"/>
</dbReference>
<dbReference type="EMBL" id="CM035412">
    <property type="protein sequence ID" value="KAH7433105.1"/>
    <property type="molecule type" value="Genomic_DNA"/>
</dbReference>
<keyword evidence="7" id="KW-1185">Reference proteome</keyword>
<dbReference type="PANTHER" id="PTHR46058:SF2">
    <property type="entry name" value="PROTEIN BREVIS RADIX-LIKE 3"/>
    <property type="match status" value="1"/>
</dbReference>
<dbReference type="Proteomes" id="UP000825935">
    <property type="component" value="Chromosome 7"/>
</dbReference>
<dbReference type="PANTHER" id="PTHR46058">
    <property type="entry name" value="PROTEIN BREVIS RADIX-LIKE 1"/>
    <property type="match status" value="1"/>
</dbReference>
<feature type="region of interest" description="Disordered" evidence="4">
    <location>
        <begin position="118"/>
        <end position="171"/>
    </location>
</feature>
<evidence type="ECO:0000256" key="4">
    <source>
        <dbReference type="SAM" id="MobiDB-lite"/>
    </source>
</evidence>
<evidence type="ECO:0000313" key="7">
    <source>
        <dbReference type="Proteomes" id="UP000825935"/>
    </source>
</evidence>
<comment type="subcellular location">
    <subcellularLocation>
        <location evidence="1">Nucleus</location>
    </subcellularLocation>
</comment>
<dbReference type="OMA" id="TPRFRGG"/>
<dbReference type="InterPro" id="IPR013591">
    <property type="entry name" value="Brevis_radix_dom"/>
</dbReference>
<protein>
    <recommendedName>
        <fullName evidence="5">BRX domain-containing protein</fullName>
    </recommendedName>
</protein>
<comment type="caution">
    <text evidence="6">The sequence shown here is derived from an EMBL/GenBank/DDBJ whole genome shotgun (WGS) entry which is preliminary data.</text>
</comment>
<name>A0A8T2UHY7_CERRI</name>
<feature type="compositionally biased region" description="Polar residues" evidence="4">
    <location>
        <begin position="149"/>
        <end position="170"/>
    </location>
</feature>
<gene>
    <name evidence="6" type="ORF">KP509_07G055100</name>
</gene>
<sequence>MLACIVRSRNGNGSDESSLVASEGTPRCTATKDALKPITQQVKGMAVKLSKGAYRQCLPCRVMEEGGMVSESYEGSPLDNTDTTDTLDATSELSIGCSDHNGTPVSVVSNQYFTPPQSFKATASTSGRDTPKNHYEQTRKIHGHRQIVSRDSCSKCSSEAQPSQDNTFTRSDLHSANIPLDERKHQVSNNNGANVDSRFEHNRQIESKVEGEGEHVRIEMEWVAQIEPGVLITFLALEDGRNDLKRIRFSREMFNRSQAQQWWAENCDKVYELYNVPTLSGISGTLPMVSKSEQHDCTSQSIRECKRQFIIQQNMGQGVKRNHEKRNGENLQTRSMAKLGSKDRTGVSSKSLCHLEMEAKEELIHQSQHELPAQSNRCGCGIHHGGCEDEWVEEDEPGIYITLKSCNGPTELKCIHFSREKFTELQARMWWDENRIRVYNHYL</sequence>
<dbReference type="GO" id="GO:0005634">
    <property type="term" value="C:nucleus"/>
    <property type="evidence" value="ECO:0007669"/>
    <property type="project" value="UniProtKB-SubCell"/>
</dbReference>
<evidence type="ECO:0000256" key="1">
    <source>
        <dbReference type="ARBA" id="ARBA00004123"/>
    </source>
</evidence>
<evidence type="ECO:0000256" key="2">
    <source>
        <dbReference type="ARBA" id="ARBA00009057"/>
    </source>
</evidence>
<dbReference type="Pfam" id="PF08381">
    <property type="entry name" value="BRX"/>
    <property type="match status" value="2"/>
</dbReference>
<dbReference type="AlphaFoldDB" id="A0A8T2UHY7"/>
<evidence type="ECO:0000259" key="5">
    <source>
        <dbReference type="PROSITE" id="PS51514"/>
    </source>
</evidence>
<evidence type="ECO:0000313" key="6">
    <source>
        <dbReference type="EMBL" id="KAH7433105.1"/>
    </source>
</evidence>
<reference evidence="6" key="1">
    <citation type="submission" date="2021-08" db="EMBL/GenBank/DDBJ databases">
        <title>WGS assembly of Ceratopteris richardii.</title>
        <authorList>
            <person name="Marchant D.B."/>
            <person name="Chen G."/>
            <person name="Jenkins J."/>
            <person name="Shu S."/>
            <person name="Leebens-Mack J."/>
            <person name="Grimwood J."/>
            <person name="Schmutz J."/>
            <person name="Soltis P."/>
            <person name="Soltis D."/>
            <person name="Chen Z.-H."/>
        </authorList>
    </citation>
    <scope>NUCLEOTIDE SEQUENCE</scope>
    <source>
        <strain evidence="6">Whitten #5841</strain>
        <tissue evidence="6">Leaf</tissue>
    </source>
</reference>
<organism evidence="6 7">
    <name type="scientific">Ceratopteris richardii</name>
    <name type="common">Triangle waterfern</name>
    <dbReference type="NCBI Taxonomy" id="49495"/>
    <lineage>
        <taxon>Eukaryota</taxon>
        <taxon>Viridiplantae</taxon>
        <taxon>Streptophyta</taxon>
        <taxon>Embryophyta</taxon>
        <taxon>Tracheophyta</taxon>
        <taxon>Polypodiopsida</taxon>
        <taxon>Polypodiidae</taxon>
        <taxon>Polypodiales</taxon>
        <taxon>Pteridineae</taxon>
        <taxon>Pteridaceae</taxon>
        <taxon>Parkerioideae</taxon>
        <taxon>Ceratopteris</taxon>
    </lineage>
</organism>
<dbReference type="InterPro" id="IPR044532">
    <property type="entry name" value="BRX-like"/>
</dbReference>
<accession>A0A8T2UHY7</accession>
<keyword evidence="3" id="KW-0539">Nucleus</keyword>
<evidence type="ECO:0000256" key="3">
    <source>
        <dbReference type="ARBA" id="ARBA00023242"/>
    </source>
</evidence>
<comment type="similarity">
    <text evidence="2">Belongs to the BRX family.</text>
</comment>
<dbReference type="InterPro" id="IPR027988">
    <property type="entry name" value="BRX_N"/>
</dbReference>
<feature type="domain" description="BRX" evidence="5">
    <location>
        <begin position="389"/>
        <end position="443"/>
    </location>
</feature>
<feature type="compositionally biased region" description="Basic and acidic residues" evidence="4">
    <location>
        <begin position="129"/>
        <end position="139"/>
    </location>
</feature>
<feature type="compositionally biased region" description="Polar residues" evidence="4">
    <location>
        <begin position="118"/>
        <end position="128"/>
    </location>
</feature>
<dbReference type="PROSITE" id="PS51514">
    <property type="entry name" value="BRX"/>
    <property type="match status" value="2"/>
</dbReference>
<proteinExistence type="inferred from homology"/>